<sequence length="199" mass="22117">MENTLPIAKSVDEIVERELHQFWLAPGERLIVGCPPAHGYVGLLLGGELTLPYEPSRETPVVTGKTRWPLPAPDVLEGDWTDDPTIAYWVVAHSMEQTAARLADHLAGGHGEARLTLSDRRLAVVYPAKMLEGEETDPSRPFRTFEEMPSGVVRSVTALYLGRSFPARPVLQFVFADGSVVYQRDLLAVTRADRARSRR</sequence>
<protein>
    <submittedName>
        <fullName evidence="1">Uncharacterized protein</fullName>
    </submittedName>
</protein>
<gene>
    <name evidence="1" type="ORF">GCM10017790_39970</name>
</gene>
<proteinExistence type="predicted"/>
<evidence type="ECO:0000313" key="2">
    <source>
        <dbReference type="Proteomes" id="UP000635387"/>
    </source>
</evidence>
<dbReference type="RefSeq" id="WP_191255980.1">
    <property type="nucleotide sequence ID" value="NZ_BNAY01000004.1"/>
</dbReference>
<organism evidence="1 2">
    <name type="scientific">Amycolatopsis oliviviridis</name>
    <dbReference type="NCBI Taxonomy" id="1471590"/>
    <lineage>
        <taxon>Bacteria</taxon>
        <taxon>Bacillati</taxon>
        <taxon>Actinomycetota</taxon>
        <taxon>Actinomycetes</taxon>
        <taxon>Pseudonocardiales</taxon>
        <taxon>Pseudonocardiaceae</taxon>
        <taxon>Amycolatopsis</taxon>
    </lineage>
</organism>
<accession>A0ABQ3LMC7</accession>
<comment type="caution">
    <text evidence="1">The sequence shown here is derived from an EMBL/GenBank/DDBJ whole genome shotgun (WGS) entry which is preliminary data.</text>
</comment>
<dbReference type="Proteomes" id="UP000635387">
    <property type="component" value="Unassembled WGS sequence"/>
</dbReference>
<reference evidence="2" key="1">
    <citation type="journal article" date="2019" name="Int. J. Syst. Evol. Microbiol.">
        <title>The Global Catalogue of Microorganisms (GCM) 10K type strain sequencing project: providing services to taxonomists for standard genome sequencing and annotation.</title>
        <authorList>
            <consortium name="The Broad Institute Genomics Platform"/>
            <consortium name="The Broad Institute Genome Sequencing Center for Infectious Disease"/>
            <person name="Wu L."/>
            <person name="Ma J."/>
        </authorList>
    </citation>
    <scope>NUCLEOTIDE SEQUENCE [LARGE SCALE GENOMIC DNA]</scope>
    <source>
        <strain evidence="2">CGMCC 4.7683</strain>
    </source>
</reference>
<dbReference type="EMBL" id="BNAY01000004">
    <property type="protein sequence ID" value="GHH20277.1"/>
    <property type="molecule type" value="Genomic_DNA"/>
</dbReference>
<evidence type="ECO:0000313" key="1">
    <source>
        <dbReference type="EMBL" id="GHH20277.1"/>
    </source>
</evidence>
<name>A0ABQ3LMC7_9PSEU</name>
<keyword evidence="2" id="KW-1185">Reference proteome</keyword>